<proteinExistence type="predicted"/>
<sequence>MSDKPILEINLNDEYKIRIETGNDFEDSIFKEVYKEALKNVIEIVRHHDTYKNLKYDDFNNIIAFTGERGKGKSSSMISFRDALVNKECDSNKIFLTEKMILNNI</sequence>
<reference evidence="1 2" key="1">
    <citation type="submission" date="2024-04" db="EMBL/GenBank/DDBJ databases">
        <title>Genome sequencing and assembly of rice foliar adapted Chryseobacterium endophyticum OsEnb-ALM-A6.</title>
        <authorList>
            <person name="Kumar S."/>
            <person name="Javed M."/>
            <person name="Chouhan V."/>
            <person name="Charishma K."/>
            <person name="Patel A."/>
            <person name="Kumar M."/>
            <person name="Sahu K.P."/>
            <person name="Kumar A."/>
        </authorList>
    </citation>
    <scope>NUCLEOTIDE SEQUENCE [LARGE SCALE GENOMIC DNA]</scope>
    <source>
        <strain evidence="1 2">OsEnb-ALM-A6</strain>
    </source>
</reference>
<dbReference type="Proteomes" id="UP001463665">
    <property type="component" value="Chromosome"/>
</dbReference>
<evidence type="ECO:0000313" key="1">
    <source>
        <dbReference type="EMBL" id="XAO73326.1"/>
    </source>
</evidence>
<dbReference type="RefSeq" id="WP_345765845.1">
    <property type="nucleotide sequence ID" value="NZ_CP154834.1"/>
</dbReference>
<dbReference type="EMBL" id="CP154834">
    <property type="protein sequence ID" value="XAO73326.1"/>
    <property type="molecule type" value="Genomic_DNA"/>
</dbReference>
<name>A0AAU6WKQ1_9FLAO</name>
<evidence type="ECO:0000313" key="2">
    <source>
        <dbReference type="Proteomes" id="UP001463665"/>
    </source>
</evidence>
<accession>A0AAU6WKQ1</accession>
<gene>
    <name evidence="1" type="ORF">AAFP95_16375</name>
</gene>
<dbReference type="AlphaFoldDB" id="A0AAU6WKQ1"/>
<organism evidence="1 2">
    <name type="scientific">Chryseobacterium endophyticum</name>
    <dbReference type="NCBI Taxonomy" id="1854762"/>
    <lineage>
        <taxon>Bacteria</taxon>
        <taxon>Pseudomonadati</taxon>
        <taxon>Bacteroidota</taxon>
        <taxon>Flavobacteriia</taxon>
        <taxon>Flavobacteriales</taxon>
        <taxon>Weeksellaceae</taxon>
        <taxon>Chryseobacterium group</taxon>
        <taxon>Chryseobacterium</taxon>
    </lineage>
</organism>
<evidence type="ECO:0008006" key="3">
    <source>
        <dbReference type="Google" id="ProtNLM"/>
    </source>
</evidence>
<keyword evidence="2" id="KW-1185">Reference proteome</keyword>
<protein>
    <recommendedName>
        <fullName evidence="3">DUF87 domain-containing protein</fullName>
    </recommendedName>
</protein>